<protein>
    <recommendedName>
        <fullName evidence="9">Glucanase</fullName>
        <ecNumber evidence="9">3.2.1.-</ecNumber>
    </recommendedName>
</protein>
<feature type="signal peptide" evidence="10">
    <location>
        <begin position="1"/>
        <end position="23"/>
    </location>
</feature>
<dbReference type="GO" id="GO:0030245">
    <property type="term" value="P:cellulose catabolic process"/>
    <property type="evidence" value="ECO:0007669"/>
    <property type="project" value="UniProtKB-KW"/>
</dbReference>
<feature type="chain" id="PRO_5006058309" description="Glucanase" evidence="10">
    <location>
        <begin position="24"/>
        <end position="365"/>
    </location>
</feature>
<feature type="active site" description="Nucleophile" evidence="8">
    <location>
        <position position="131"/>
    </location>
</feature>
<evidence type="ECO:0000256" key="6">
    <source>
        <dbReference type="ARBA" id="ARBA00023295"/>
    </source>
</evidence>
<dbReference type="InterPro" id="IPR008928">
    <property type="entry name" value="6-hairpin_glycosidase_sf"/>
</dbReference>
<dbReference type="InterPro" id="IPR002037">
    <property type="entry name" value="Glyco_hydro_8"/>
</dbReference>
<dbReference type="InterPro" id="IPR012341">
    <property type="entry name" value="6hp_glycosidase-like_sf"/>
</dbReference>
<evidence type="ECO:0000256" key="9">
    <source>
        <dbReference type="RuleBase" id="RU361167"/>
    </source>
</evidence>
<comment type="catalytic activity">
    <reaction evidence="1">
        <text>Endohydrolysis of (1-&gt;4)-beta-D-glucosidic linkages in cellulose, lichenin and cereal beta-D-glucans.</text>
        <dbReference type="EC" id="3.2.1.4"/>
    </reaction>
</comment>
<evidence type="ECO:0000256" key="10">
    <source>
        <dbReference type="SAM" id="SignalP"/>
    </source>
</evidence>
<dbReference type="InterPro" id="IPR019834">
    <property type="entry name" value="Glyco_hydro_8_CS"/>
</dbReference>
<evidence type="ECO:0000256" key="4">
    <source>
        <dbReference type="ARBA" id="ARBA00022801"/>
    </source>
</evidence>
<evidence type="ECO:0000313" key="11">
    <source>
        <dbReference type="EMBL" id="BAT31493.1"/>
    </source>
</evidence>
<dbReference type="PRINTS" id="PR00735">
    <property type="entry name" value="GLHYDRLASE8"/>
</dbReference>
<keyword evidence="3 10" id="KW-0732">Signal</keyword>
<keyword evidence="7 9" id="KW-0119">Carbohydrate metabolism</keyword>
<dbReference type="PROSITE" id="PS00812">
    <property type="entry name" value="GLYCOSYL_HYDROL_F8"/>
    <property type="match status" value="1"/>
</dbReference>
<evidence type="ECO:0000256" key="1">
    <source>
        <dbReference type="ARBA" id="ARBA00000966"/>
    </source>
</evidence>
<accession>A0A0P0ZB18</accession>
<dbReference type="GO" id="GO:0008810">
    <property type="term" value="F:cellulase activity"/>
    <property type="evidence" value="ECO:0007669"/>
    <property type="project" value="UniProtKB-EC"/>
</dbReference>
<dbReference type="AlphaFoldDB" id="A0A0P0ZB18"/>
<dbReference type="EMBL" id="LC066397">
    <property type="protein sequence ID" value="BAT31493.1"/>
    <property type="molecule type" value="Genomic_DNA"/>
</dbReference>
<dbReference type="Pfam" id="PF01270">
    <property type="entry name" value="Glyco_hydro_8"/>
    <property type="match status" value="1"/>
</dbReference>
<evidence type="ECO:0000256" key="8">
    <source>
        <dbReference type="PROSITE-ProRule" id="PRU10058"/>
    </source>
</evidence>
<keyword evidence="4 9" id="KW-0378">Hydrolase</keyword>
<keyword evidence="6 9" id="KW-0326">Glycosidase</keyword>
<dbReference type="Gene3D" id="1.50.10.10">
    <property type="match status" value="1"/>
</dbReference>
<reference evidence="11" key="1">
    <citation type="journal article" date="2015" name="Proc. Natl. Acad. Sci. U.S.A.">
        <title>Bacterial clade with the ribosomal RNA operon on a small plasmid rather than the chromosome.</title>
        <authorList>
            <person name="Anda M."/>
            <person name="Ohtsubo Y."/>
            <person name="Okubo T."/>
            <person name="Sugawara M."/>
            <person name="Nagata Y."/>
            <person name="Tsuda M."/>
            <person name="Minamisawa K."/>
            <person name="Mitsui H."/>
        </authorList>
    </citation>
    <scope>NUCLEOTIDE SEQUENCE</scope>
    <source>
        <strain evidence="11">DSM 15513</strain>
    </source>
</reference>
<sequence length="365" mass="40263">MKKYLLFFCAAAFLMSGTINSRAVEPHTENTESPNIEAASGDLALGAWQFYRSVFMSADGRIIDRENGSISHSEGQGYGMLIAAMVGDRASFDKLWDWTERELQIRDDNLSAWKWDPSATPHVTDRNNATDGDILIAWALLRAFERWGVPDHEREAEAIIADIVRLAIIDDRQGKIILPGVEGFDADSQPDGPVVNLSYWVFPALAEIGQHMPDFGALNLEAKGLELLKEATASSPHLPTEWSGLGSGTVKPAAQFDPFFGYNALRIPLYLAWSEIEAPEILKRIDKAWEGKTETGLAVIDVARDAPVEPISGAGYQAIRELVQCSLNSIAAGRERALFDGSTYYSSTLHLLSLLAISERYPRCF</sequence>
<evidence type="ECO:0000256" key="2">
    <source>
        <dbReference type="ARBA" id="ARBA00009209"/>
    </source>
</evidence>
<organism evidence="11">
    <name type="scientific">Fulvimarina pelagi</name>
    <dbReference type="NCBI Taxonomy" id="217511"/>
    <lineage>
        <taxon>Bacteria</taxon>
        <taxon>Pseudomonadati</taxon>
        <taxon>Pseudomonadota</taxon>
        <taxon>Alphaproteobacteria</taxon>
        <taxon>Hyphomicrobiales</taxon>
        <taxon>Aurantimonadaceae</taxon>
        <taxon>Fulvimarina</taxon>
    </lineage>
</organism>
<dbReference type="EC" id="3.2.1.-" evidence="9"/>
<comment type="similarity">
    <text evidence="2 9">Belongs to the glycosyl hydrolase 8 (cellulase D) family.</text>
</comment>
<evidence type="ECO:0000256" key="3">
    <source>
        <dbReference type="ARBA" id="ARBA00022729"/>
    </source>
</evidence>
<keyword evidence="5" id="KW-0136">Cellulose degradation</keyword>
<dbReference type="SUPFAM" id="SSF48208">
    <property type="entry name" value="Six-hairpin glycosidases"/>
    <property type="match status" value="1"/>
</dbReference>
<keyword evidence="7 9" id="KW-0624">Polysaccharide degradation</keyword>
<evidence type="ECO:0000256" key="7">
    <source>
        <dbReference type="ARBA" id="ARBA00023326"/>
    </source>
</evidence>
<proteinExistence type="inferred from homology"/>
<name>A0A0P0ZB18_9HYPH</name>
<evidence type="ECO:0000256" key="5">
    <source>
        <dbReference type="ARBA" id="ARBA00023001"/>
    </source>
</evidence>